<feature type="compositionally biased region" description="Basic and acidic residues" evidence="1">
    <location>
        <begin position="102"/>
        <end position="112"/>
    </location>
</feature>
<dbReference type="Proteomes" id="UP001327560">
    <property type="component" value="Chromosome 6"/>
</dbReference>
<accession>A0AAQ3QKF2</accession>
<gene>
    <name evidence="2" type="ORF">Cni_G21127</name>
</gene>
<proteinExistence type="predicted"/>
<dbReference type="AlphaFoldDB" id="A0AAQ3QKF2"/>
<dbReference type="EMBL" id="CP136895">
    <property type="protein sequence ID" value="WOL12361.1"/>
    <property type="molecule type" value="Genomic_DNA"/>
</dbReference>
<evidence type="ECO:0000256" key="1">
    <source>
        <dbReference type="SAM" id="MobiDB-lite"/>
    </source>
</evidence>
<feature type="compositionally biased region" description="Basic residues" evidence="1">
    <location>
        <begin position="120"/>
        <end position="134"/>
    </location>
</feature>
<dbReference type="PANTHER" id="PTHR34055">
    <property type="entry name" value="OS09G0491596 PROTEIN"/>
    <property type="match status" value="1"/>
</dbReference>
<feature type="compositionally biased region" description="Acidic residues" evidence="1">
    <location>
        <begin position="44"/>
        <end position="60"/>
    </location>
</feature>
<reference evidence="2 3" key="1">
    <citation type="submission" date="2023-10" db="EMBL/GenBank/DDBJ databases">
        <title>Chromosome-scale genome assembly provides insights into flower coloration mechanisms of Canna indica.</title>
        <authorList>
            <person name="Li C."/>
        </authorList>
    </citation>
    <scope>NUCLEOTIDE SEQUENCE [LARGE SCALE GENOMIC DNA]</scope>
    <source>
        <tissue evidence="2">Flower</tissue>
    </source>
</reference>
<evidence type="ECO:0000313" key="2">
    <source>
        <dbReference type="EMBL" id="WOL12361.1"/>
    </source>
</evidence>
<dbReference type="PANTHER" id="PTHR34055:SF1">
    <property type="entry name" value="EXPRESSED PROTEIN"/>
    <property type="match status" value="1"/>
</dbReference>
<feature type="compositionally biased region" description="Basic residues" evidence="1">
    <location>
        <begin position="1"/>
        <end position="10"/>
    </location>
</feature>
<organism evidence="2 3">
    <name type="scientific">Canna indica</name>
    <name type="common">Indian-shot</name>
    <dbReference type="NCBI Taxonomy" id="4628"/>
    <lineage>
        <taxon>Eukaryota</taxon>
        <taxon>Viridiplantae</taxon>
        <taxon>Streptophyta</taxon>
        <taxon>Embryophyta</taxon>
        <taxon>Tracheophyta</taxon>
        <taxon>Spermatophyta</taxon>
        <taxon>Magnoliopsida</taxon>
        <taxon>Liliopsida</taxon>
        <taxon>Zingiberales</taxon>
        <taxon>Cannaceae</taxon>
        <taxon>Canna</taxon>
    </lineage>
</organism>
<protein>
    <submittedName>
        <fullName evidence="2">Uncharacterized protein</fullName>
    </submittedName>
</protein>
<evidence type="ECO:0000313" key="3">
    <source>
        <dbReference type="Proteomes" id="UP001327560"/>
    </source>
</evidence>
<name>A0AAQ3QKF2_9LILI</name>
<feature type="region of interest" description="Disordered" evidence="1">
    <location>
        <begin position="1"/>
        <end position="134"/>
    </location>
</feature>
<sequence>MGRGRGKGKKLTAVTTHEDLGNESEEPLPAYRRRGRLQKSLKEDIDEDDNEKNDEVDEVADDVKNSVPSKELKESTVQKGKKRKRYSQVKENPDSVSEENGDELKPKIDEATRCNGFRHNGSRRKSKPHRAAEA</sequence>
<keyword evidence="3" id="KW-1185">Reference proteome</keyword>